<reference evidence="3" key="1">
    <citation type="journal article" date="2017" name="Proc. Natl. Acad. Sci. U.S.A.">
        <title>Simulation of Deepwater Horizon oil plume reveals substrate specialization within a complex community of hydrocarbon-degraders.</title>
        <authorList>
            <person name="Hu P."/>
            <person name="Dubinsky E.A."/>
            <person name="Probst A.J."/>
            <person name="Wang J."/>
            <person name="Sieber C.M.K."/>
            <person name="Tom L.M."/>
            <person name="Gardinali P."/>
            <person name="Banfield J.F."/>
            <person name="Atlas R.M."/>
            <person name="Andersen G.L."/>
        </authorList>
    </citation>
    <scope>NUCLEOTIDE SEQUENCE [LARGE SCALE GENOMIC DNA]</scope>
</reference>
<keyword evidence="1" id="KW-0732">Signal</keyword>
<proteinExistence type="predicted"/>
<feature type="chain" id="PRO_5012509018" description="Secreted protein" evidence="1">
    <location>
        <begin position="20"/>
        <end position="226"/>
    </location>
</feature>
<gene>
    <name evidence="2" type="ORF">A9Q84_14690</name>
</gene>
<feature type="signal peptide" evidence="1">
    <location>
        <begin position="1"/>
        <end position="19"/>
    </location>
</feature>
<dbReference type="Proteomes" id="UP000196531">
    <property type="component" value="Unassembled WGS sequence"/>
</dbReference>
<comment type="caution">
    <text evidence="2">The sequence shown here is derived from an EMBL/GenBank/DDBJ whole genome shotgun (WGS) entry which is preliminary data.</text>
</comment>
<evidence type="ECO:0000256" key="1">
    <source>
        <dbReference type="SAM" id="SignalP"/>
    </source>
</evidence>
<dbReference type="EMBL" id="MAAO01000007">
    <property type="protein sequence ID" value="OUR95746.1"/>
    <property type="molecule type" value="Genomic_DNA"/>
</dbReference>
<sequence>MTKILFSFLIFSISLTSSAYDYSQLKEMMFAKYENVERISGEKYVSLHNSQLSLVNNVYVGQHILSTTYGFTDDNSCKGFIEEENIVTNILDTKIEVYNRKLIVIGEGCRQQDNFEIKVIHVYDKEGFFLEQGVAEPGMGDFLGLYKAYKGDELFIIMDVLAMGGPENLVVVTNLNVLSIFTGKETLFPSSETDAAKFISVDVVKLDDVDVSLLDLGNLERVPVSR</sequence>
<name>A0A1Y5FBG8_9BACT</name>
<accession>A0A1Y5FBG8</accession>
<evidence type="ECO:0000313" key="3">
    <source>
        <dbReference type="Proteomes" id="UP000196531"/>
    </source>
</evidence>
<evidence type="ECO:0008006" key="4">
    <source>
        <dbReference type="Google" id="ProtNLM"/>
    </source>
</evidence>
<organism evidence="2 3">
    <name type="scientific">Halobacteriovorax marinus</name>
    <dbReference type="NCBI Taxonomy" id="97084"/>
    <lineage>
        <taxon>Bacteria</taxon>
        <taxon>Pseudomonadati</taxon>
        <taxon>Bdellovibrionota</taxon>
        <taxon>Bacteriovoracia</taxon>
        <taxon>Bacteriovoracales</taxon>
        <taxon>Halobacteriovoraceae</taxon>
        <taxon>Halobacteriovorax</taxon>
    </lineage>
</organism>
<protein>
    <recommendedName>
        <fullName evidence="4">Secreted protein</fullName>
    </recommendedName>
</protein>
<dbReference type="AlphaFoldDB" id="A0A1Y5FBG8"/>
<evidence type="ECO:0000313" key="2">
    <source>
        <dbReference type="EMBL" id="OUR95746.1"/>
    </source>
</evidence>